<evidence type="ECO:0000256" key="2">
    <source>
        <dbReference type="ARBA" id="ARBA00022692"/>
    </source>
</evidence>
<comment type="caution">
    <text evidence="7">The sequence shown here is derived from an EMBL/GenBank/DDBJ whole genome shotgun (WGS) entry which is preliminary data.</text>
</comment>
<dbReference type="eggNOG" id="ENOG502S532">
    <property type="taxonomic scope" value="Eukaryota"/>
</dbReference>
<feature type="region of interest" description="Disordered" evidence="5">
    <location>
        <begin position="448"/>
        <end position="487"/>
    </location>
</feature>
<reference evidence="7 8" key="1">
    <citation type="journal article" date="2012" name="Eukaryot. Cell">
        <title>Draft genome sequence of Wickerhamomyces ciferrii NRRL Y-1031 F-60-10.</title>
        <authorList>
            <person name="Schneider J."/>
            <person name="Andrea H."/>
            <person name="Blom J."/>
            <person name="Jaenicke S."/>
            <person name="Ruckert C."/>
            <person name="Schorsch C."/>
            <person name="Szczepanowski R."/>
            <person name="Farwick M."/>
            <person name="Goesmann A."/>
            <person name="Puhler A."/>
            <person name="Schaffer S."/>
            <person name="Tauch A."/>
            <person name="Kohler T."/>
            <person name="Brinkrolf K."/>
        </authorList>
    </citation>
    <scope>NUCLEOTIDE SEQUENCE [LARGE SCALE GENOMIC DNA]</scope>
    <source>
        <strain evidence="8">ATCC 14091 / BCRC 22168 / CBS 111 / JCM 3599 / NBRC 0793 / NRRL Y-1031 F-60-10</strain>
    </source>
</reference>
<comment type="subcellular location">
    <subcellularLocation>
        <location evidence="1">Membrane</location>
        <topology evidence="1">Multi-pass membrane protein</topology>
    </subcellularLocation>
</comment>
<feature type="compositionally biased region" description="Acidic residues" evidence="5">
    <location>
        <begin position="448"/>
        <end position="480"/>
    </location>
</feature>
<keyword evidence="8" id="KW-1185">Reference proteome</keyword>
<evidence type="ECO:0000313" key="8">
    <source>
        <dbReference type="Proteomes" id="UP000009328"/>
    </source>
</evidence>
<dbReference type="AlphaFoldDB" id="K0KCS8"/>
<evidence type="ECO:0000256" key="1">
    <source>
        <dbReference type="ARBA" id="ARBA00004141"/>
    </source>
</evidence>
<evidence type="ECO:0000256" key="4">
    <source>
        <dbReference type="ARBA" id="ARBA00023136"/>
    </source>
</evidence>
<dbReference type="InterPro" id="IPR013083">
    <property type="entry name" value="Znf_RING/FYVE/PHD"/>
</dbReference>
<keyword evidence="2 6" id="KW-0812">Transmembrane</keyword>
<keyword evidence="3 6" id="KW-1133">Transmembrane helix</keyword>
<evidence type="ECO:0000313" key="7">
    <source>
        <dbReference type="EMBL" id="CCH42895.1"/>
    </source>
</evidence>
<evidence type="ECO:0000256" key="5">
    <source>
        <dbReference type="SAM" id="MobiDB-lite"/>
    </source>
</evidence>
<keyword evidence="4 6" id="KW-0472">Membrane</keyword>
<name>K0KCS8_WICCF</name>
<evidence type="ECO:0008006" key="9">
    <source>
        <dbReference type="Google" id="ProtNLM"/>
    </source>
</evidence>
<feature type="region of interest" description="Disordered" evidence="5">
    <location>
        <begin position="608"/>
        <end position="632"/>
    </location>
</feature>
<organism evidence="7 8">
    <name type="scientific">Wickerhamomyces ciferrii (strain ATCC 14091 / BCRC 22168 / CBS 111 / JCM 3599 / NBRC 0793 / NRRL Y-1031 F-60-10)</name>
    <name type="common">Yeast</name>
    <name type="synonym">Pichia ciferrii</name>
    <dbReference type="NCBI Taxonomy" id="1206466"/>
    <lineage>
        <taxon>Eukaryota</taxon>
        <taxon>Fungi</taxon>
        <taxon>Dikarya</taxon>
        <taxon>Ascomycota</taxon>
        <taxon>Saccharomycotina</taxon>
        <taxon>Saccharomycetes</taxon>
        <taxon>Phaffomycetales</taxon>
        <taxon>Wickerhamomycetaceae</taxon>
        <taxon>Wickerhamomyces</taxon>
    </lineage>
</organism>
<dbReference type="EMBL" id="CAIF01000057">
    <property type="protein sequence ID" value="CCH42895.1"/>
    <property type="molecule type" value="Genomic_DNA"/>
</dbReference>
<dbReference type="Proteomes" id="UP000009328">
    <property type="component" value="Unassembled WGS sequence"/>
</dbReference>
<dbReference type="InParanoid" id="K0KCS8"/>
<dbReference type="Gene3D" id="3.30.40.10">
    <property type="entry name" value="Zinc/RING finger domain, C3HC4 (zinc finger)"/>
    <property type="match status" value="1"/>
</dbReference>
<dbReference type="HOGENOM" id="CLU_432935_0_0_1"/>
<accession>K0KCS8</accession>
<gene>
    <name evidence="7" type="ORF">BN7_2441</name>
</gene>
<evidence type="ECO:0000256" key="3">
    <source>
        <dbReference type="ARBA" id="ARBA00022989"/>
    </source>
</evidence>
<sequence>MDQERCYICLGTSQDSPPLSTSRDSKKLIRVCPCSLRAHKRCLIDWISDFEFNKLRDSDDLTNMVNQGNNQGGYRFGVPLGNIGSSRYQVIQNQIKCPQCSTPLILFMKPSKILSLHGLIKAGLSDFSKTGTLAILGSAGVFTVSVTALGILVSLGLKMFSWLAPDSVLTKLLGFKNKSIDKAFKNEEVGGRQLGLIGGFPVFLWGLRSSNLYMDIFATLYPTLLFKNPEEIQNLNWKNPKLYLLLSQPLKRLYNLGFSLTFNKIYYNWTRFIKPIFLADRISLEELNEIEEENSELNELKDLKFLKNQNSSNPATQNLNFIQKLYNKIFGSSPKERSIIQKKRIRDLKSILTRDYSQVFQKQKSISLKILTTIIWPLISSKISLILLQTSPSYNEFINNFSGGTPDDATYLSNLLISLSLVLIKDFYNLFIAYKEVKFLSGLGVVEHEEEAEEDEEEEDEEEESEEESEGEEEESEEEQEPRQQRNITIHDIPFELMETNSDFQFNFDAEDEMINTVFNFDGNLANHPEMEDEVELFRKSFRLKQCESETNRRLIQYDINHPNNKLSSLFTTEELIIVKKFIVARIFVLEQREFFENHDLEHEMDYEVSQRHIPESTRTSPVQRGDLNLPE</sequence>
<dbReference type="STRING" id="1206466.K0KCS8"/>
<protein>
    <recommendedName>
        <fullName evidence="9">RING-CH-type domain-containing protein</fullName>
    </recommendedName>
</protein>
<feature type="transmembrane region" description="Helical" evidence="6">
    <location>
        <begin position="133"/>
        <end position="157"/>
    </location>
</feature>
<dbReference type="PANTHER" id="PTHR46283">
    <property type="entry name" value="E3 UBIQUITIN-PROTEIN LIGASE MARCH5"/>
    <property type="match status" value="1"/>
</dbReference>
<evidence type="ECO:0000256" key="6">
    <source>
        <dbReference type="SAM" id="Phobius"/>
    </source>
</evidence>
<proteinExistence type="predicted"/>
<dbReference type="GO" id="GO:0016020">
    <property type="term" value="C:membrane"/>
    <property type="evidence" value="ECO:0007669"/>
    <property type="project" value="UniProtKB-SubCell"/>
</dbReference>